<evidence type="ECO:0000313" key="3">
    <source>
        <dbReference type="Proteomes" id="UP000320593"/>
    </source>
</evidence>
<accession>A0A562T8P7</accession>
<dbReference type="InterPro" id="IPR021293">
    <property type="entry name" value="DUF2865"/>
</dbReference>
<sequence length="470" mass="50041">MAKRHRHIAKRGFGVRLVFAAGLIVLGIAPGFAATCASLKSELTRLTSQPGGGKWQDMAQRQGAALAAAERDARYFQCSSQPGSAKCQNLLPKIDQMRANLRKIERRAGGSGGRSAGEIKKIRAQLKRQGCDRPSRAADASSDTQNNKGLLARLFAPQQANQPDSGGARYRTLPNGVIVEIPGNGNGSGQSGGRVISASSSPTDTKQRKKRYRIPAGGTYRTMCVRTCDGFFFPVSFATGQDQFVNDAARCREICPAAQTELFVYKNPGGLKEEMISLSGIRYLDHDNAYRFQEEFVHGCSCRITNANQIRGRLMPLSGNGGAGLTIAGGPSAAEGLRNQISAATGATTPAGPVSAFARTPMTRDQVPVLEDPDTRKNFELGFDVTAPVLRDSGDTRDTGALADAPASNALPILGGRTRSVMRSGLDDDGQLPQAPANPVFLVPADDDDYRPAGDDANVRVVGPEYFVAQ</sequence>
<dbReference type="AlphaFoldDB" id="A0A562T8P7"/>
<dbReference type="EMBL" id="VLLF01000003">
    <property type="protein sequence ID" value="TWI89668.1"/>
    <property type="molecule type" value="Genomic_DNA"/>
</dbReference>
<organism evidence="2 3">
    <name type="scientific">Roseibium hamelinense</name>
    <dbReference type="NCBI Taxonomy" id="150831"/>
    <lineage>
        <taxon>Bacteria</taxon>
        <taxon>Pseudomonadati</taxon>
        <taxon>Pseudomonadota</taxon>
        <taxon>Alphaproteobacteria</taxon>
        <taxon>Hyphomicrobiales</taxon>
        <taxon>Stappiaceae</taxon>
        <taxon>Roseibium</taxon>
    </lineage>
</organism>
<dbReference type="Proteomes" id="UP000320593">
    <property type="component" value="Unassembled WGS sequence"/>
</dbReference>
<comment type="caution">
    <text evidence="2">The sequence shown here is derived from an EMBL/GenBank/DDBJ whole genome shotgun (WGS) entry which is preliminary data.</text>
</comment>
<keyword evidence="3" id="KW-1185">Reference proteome</keyword>
<dbReference type="Pfam" id="PF11064">
    <property type="entry name" value="DUF2865"/>
    <property type="match status" value="1"/>
</dbReference>
<name>A0A562T8P7_9HYPH</name>
<gene>
    <name evidence="2" type="ORF">JM93_01874</name>
</gene>
<dbReference type="OrthoDB" id="7850882at2"/>
<feature type="region of interest" description="Disordered" evidence="1">
    <location>
        <begin position="183"/>
        <end position="210"/>
    </location>
</feature>
<proteinExistence type="predicted"/>
<protein>
    <submittedName>
        <fullName evidence="2">Uncharacterized protein DUF2865</fullName>
    </submittedName>
</protein>
<evidence type="ECO:0000313" key="2">
    <source>
        <dbReference type="EMBL" id="TWI89668.1"/>
    </source>
</evidence>
<evidence type="ECO:0000256" key="1">
    <source>
        <dbReference type="SAM" id="MobiDB-lite"/>
    </source>
</evidence>
<reference evidence="2 3" key="1">
    <citation type="submission" date="2019-07" db="EMBL/GenBank/DDBJ databases">
        <title>Genomic Encyclopedia of Archaeal and Bacterial Type Strains, Phase II (KMG-II): from individual species to whole genera.</title>
        <authorList>
            <person name="Goeker M."/>
        </authorList>
    </citation>
    <scope>NUCLEOTIDE SEQUENCE [LARGE SCALE GENOMIC DNA]</scope>
    <source>
        <strain evidence="2 3">ATCC BAA-252</strain>
    </source>
</reference>